<dbReference type="PANTHER" id="PTHR30081:SF8">
    <property type="entry name" value="PROTEIN TRANSLOCASE SUBUNIT SECF"/>
    <property type="match status" value="1"/>
</dbReference>
<comment type="subcellular location">
    <subcellularLocation>
        <location evidence="1 9">Cell membrane</location>
        <topology evidence="1 9">Multi-pass membrane protein</topology>
    </subcellularLocation>
</comment>
<organism evidence="11 12">
    <name type="scientific">Hominilimicola fabiformis</name>
    <dbReference type="NCBI Taxonomy" id="2885356"/>
    <lineage>
        <taxon>Bacteria</taxon>
        <taxon>Bacillati</taxon>
        <taxon>Bacillota</taxon>
        <taxon>Clostridia</taxon>
        <taxon>Eubacteriales</taxon>
        <taxon>Oscillospiraceae</taxon>
        <taxon>Hominilimicola</taxon>
    </lineage>
</organism>
<sequence length="306" mass="33951">MKDLTKNRWKFVLIPALIVIAGIVLYIVHGGFNFDVEFMGGIRMQINMHTDFNNKEVADLIQEKTVDTVSAKVQTGDNPQVAVIKTPPVDETVKTEIFNALKDKYNLSDDDLLSVSSASASFGNEIQRKALLYTLLAIICILIYIAIRFEWRSAIMAVIALAINVLIMAAIYAITNIPLNTNFIAAMLTVVGYSINNTIVIFDRIRENTKSRKKNETISEMVNRSVFETMGRTINSTITTLITIVLIYILGVSAIKEFALPLIVGILAGAYTSIFIASTFWASWKESDMKAKAAAAQERKAAKKNK</sequence>
<evidence type="ECO:0000256" key="5">
    <source>
        <dbReference type="ARBA" id="ARBA00022927"/>
    </source>
</evidence>
<feature type="transmembrane region" description="Helical" evidence="9">
    <location>
        <begin position="233"/>
        <end position="252"/>
    </location>
</feature>
<keyword evidence="12" id="KW-1185">Reference proteome</keyword>
<dbReference type="InterPro" id="IPR022813">
    <property type="entry name" value="SecD/SecF_arch_bac"/>
</dbReference>
<keyword evidence="2 9" id="KW-0813">Transport</keyword>
<comment type="subunit">
    <text evidence="9">Forms a complex with SecD. Part of the essential Sec protein translocation apparatus which comprises SecA, SecYEG and auxiliary proteins SecDF. Other proteins may also be involved.</text>
</comment>
<keyword evidence="3 9" id="KW-1003">Cell membrane</keyword>
<dbReference type="Pfam" id="PF02355">
    <property type="entry name" value="SecD_SecF_C"/>
    <property type="match status" value="1"/>
</dbReference>
<dbReference type="InterPro" id="IPR022645">
    <property type="entry name" value="SecD/SecF_bac"/>
</dbReference>
<evidence type="ECO:0000256" key="4">
    <source>
        <dbReference type="ARBA" id="ARBA00022692"/>
    </source>
</evidence>
<dbReference type="RefSeq" id="WP_118446032.1">
    <property type="nucleotide sequence ID" value="NZ_JAJEQM010000007.1"/>
</dbReference>
<dbReference type="PRINTS" id="PR01755">
    <property type="entry name" value="SECFTRNLCASE"/>
</dbReference>
<comment type="caution">
    <text evidence="11">The sequence shown here is derived from an EMBL/GenBank/DDBJ whole genome shotgun (WGS) entry which is preliminary data.</text>
</comment>
<dbReference type="GO" id="GO:0065002">
    <property type="term" value="P:intracellular protein transmembrane transport"/>
    <property type="evidence" value="ECO:0007669"/>
    <property type="project" value="UniProtKB-UniRule"/>
</dbReference>
<dbReference type="InterPro" id="IPR055344">
    <property type="entry name" value="SecD_SecF_C_bact"/>
</dbReference>
<feature type="transmembrane region" description="Helical" evidence="9">
    <location>
        <begin position="181"/>
        <end position="202"/>
    </location>
</feature>
<comment type="similarity">
    <text evidence="9">Belongs to the SecD/SecF family. SecF subfamily.</text>
</comment>
<comment type="function">
    <text evidence="9">Part of the Sec protein translocase complex. Interacts with the SecYEG preprotein conducting channel. SecDF uses the proton motive force (PMF) to complete protein translocation after the ATP-dependent function of SecA.</text>
</comment>
<keyword evidence="8 9" id="KW-0472">Membrane</keyword>
<name>A0AAE3DZ85_9FIRM</name>
<dbReference type="GO" id="GO:0006605">
    <property type="term" value="P:protein targeting"/>
    <property type="evidence" value="ECO:0007669"/>
    <property type="project" value="UniProtKB-UniRule"/>
</dbReference>
<dbReference type="GO" id="GO:0043952">
    <property type="term" value="P:protein transport by the Sec complex"/>
    <property type="evidence" value="ECO:0007669"/>
    <property type="project" value="UniProtKB-UniRule"/>
</dbReference>
<feature type="transmembrane region" description="Helical" evidence="9">
    <location>
        <begin position="12"/>
        <end position="32"/>
    </location>
</feature>
<dbReference type="NCBIfam" id="TIGR00916">
    <property type="entry name" value="2A0604s01"/>
    <property type="match status" value="1"/>
</dbReference>
<dbReference type="AlphaFoldDB" id="A0AAE3DZ85"/>
<dbReference type="Proteomes" id="UP001198242">
    <property type="component" value="Unassembled WGS sequence"/>
</dbReference>
<feature type="transmembrane region" description="Helical" evidence="9">
    <location>
        <begin position="130"/>
        <end position="147"/>
    </location>
</feature>
<dbReference type="Gene3D" id="1.20.1640.10">
    <property type="entry name" value="Multidrug efflux transporter AcrB transmembrane domain"/>
    <property type="match status" value="1"/>
</dbReference>
<dbReference type="HAMAP" id="MF_01464_B">
    <property type="entry name" value="SecF_B"/>
    <property type="match status" value="1"/>
</dbReference>
<evidence type="ECO:0000256" key="3">
    <source>
        <dbReference type="ARBA" id="ARBA00022475"/>
    </source>
</evidence>
<reference evidence="11 12" key="1">
    <citation type="submission" date="2021-10" db="EMBL/GenBank/DDBJ databases">
        <title>Anaerobic single-cell dispensing facilitates the cultivation of human gut bacteria.</title>
        <authorList>
            <person name="Afrizal A."/>
        </authorList>
    </citation>
    <scope>NUCLEOTIDE SEQUENCE [LARGE SCALE GENOMIC DNA]</scope>
    <source>
        <strain evidence="11 12">CLA-AA-H232</strain>
    </source>
</reference>
<gene>
    <name evidence="9 11" type="primary">secF</name>
    <name evidence="11" type="ORF">LKE05_06475</name>
</gene>
<feature type="transmembrane region" description="Helical" evidence="9">
    <location>
        <begin position="154"/>
        <end position="175"/>
    </location>
</feature>
<dbReference type="InterPro" id="IPR048634">
    <property type="entry name" value="SecD_SecF_C"/>
</dbReference>
<dbReference type="NCBIfam" id="TIGR00966">
    <property type="entry name" value="transloc_SecF"/>
    <property type="match status" value="1"/>
</dbReference>
<evidence type="ECO:0000313" key="11">
    <source>
        <dbReference type="EMBL" id="MCC2210435.1"/>
    </source>
</evidence>
<evidence type="ECO:0000256" key="7">
    <source>
        <dbReference type="ARBA" id="ARBA00023010"/>
    </source>
</evidence>
<evidence type="ECO:0000256" key="2">
    <source>
        <dbReference type="ARBA" id="ARBA00022448"/>
    </source>
</evidence>
<keyword evidence="4 9" id="KW-0812">Transmembrane</keyword>
<protein>
    <recommendedName>
        <fullName evidence="9">Protein-export membrane protein SecF</fullName>
    </recommendedName>
</protein>
<evidence type="ECO:0000259" key="10">
    <source>
        <dbReference type="Pfam" id="PF02355"/>
    </source>
</evidence>
<evidence type="ECO:0000256" key="8">
    <source>
        <dbReference type="ARBA" id="ARBA00023136"/>
    </source>
</evidence>
<dbReference type="InterPro" id="IPR005665">
    <property type="entry name" value="SecF_bac"/>
</dbReference>
<accession>A0AAE3DZ85</accession>
<dbReference type="GO" id="GO:0005886">
    <property type="term" value="C:plasma membrane"/>
    <property type="evidence" value="ECO:0007669"/>
    <property type="project" value="UniProtKB-SubCell"/>
</dbReference>
<evidence type="ECO:0000256" key="1">
    <source>
        <dbReference type="ARBA" id="ARBA00004651"/>
    </source>
</evidence>
<evidence type="ECO:0000256" key="6">
    <source>
        <dbReference type="ARBA" id="ARBA00022989"/>
    </source>
</evidence>
<keyword evidence="5 9" id="KW-0653">Protein transport</keyword>
<dbReference type="SUPFAM" id="SSF82866">
    <property type="entry name" value="Multidrug efflux transporter AcrB transmembrane domain"/>
    <property type="match status" value="1"/>
</dbReference>
<feature type="domain" description="Protein export membrane protein SecD/SecF C-terminal" evidence="10">
    <location>
        <begin position="110"/>
        <end position="286"/>
    </location>
</feature>
<dbReference type="EMBL" id="JAJEQM010000007">
    <property type="protein sequence ID" value="MCC2210435.1"/>
    <property type="molecule type" value="Genomic_DNA"/>
</dbReference>
<keyword evidence="6 9" id="KW-1133">Transmembrane helix</keyword>
<dbReference type="PANTHER" id="PTHR30081">
    <property type="entry name" value="PROTEIN-EXPORT MEMBRANE PROTEIN SEC"/>
    <property type="match status" value="1"/>
</dbReference>
<proteinExistence type="inferred from homology"/>
<feature type="transmembrane region" description="Helical" evidence="9">
    <location>
        <begin position="258"/>
        <end position="282"/>
    </location>
</feature>
<dbReference type="GO" id="GO:0015450">
    <property type="term" value="F:protein-transporting ATPase activity"/>
    <property type="evidence" value="ECO:0007669"/>
    <property type="project" value="InterPro"/>
</dbReference>
<evidence type="ECO:0000256" key="9">
    <source>
        <dbReference type="HAMAP-Rule" id="MF_01464"/>
    </source>
</evidence>
<keyword evidence="7 9" id="KW-0811">Translocation</keyword>
<evidence type="ECO:0000313" key="12">
    <source>
        <dbReference type="Proteomes" id="UP001198242"/>
    </source>
</evidence>